<reference evidence="2 3" key="1">
    <citation type="submission" date="2020-04" db="EMBL/GenBank/DDBJ databases">
        <title>Chromosome-level genome assembly of a cyprinid fish Onychostoma macrolepis by integration of Nanopore Sequencing, Bionano and Hi-C technology.</title>
        <authorList>
            <person name="Wang D."/>
        </authorList>
    </citation>
    <scope>NUCLEOTIDE SEQUENCE [LARGE SCALE GENOMIC DNA]</scope>
    <source>
        <strain evidence="2">SWU-2019</strain>
        <tissue evidence="2">Muscle</tissue>
    </source>
</reference>
<accession>A0A7J6CPT9</accession>
<feature type="region of interest" description="Disordered" evidence="1">
    <location>
        <begin position="1"/>
        <end position="95"/>
    </location>
</feature>
<comment type="caution">
    <text evidence="2">The sequence shown here is derived from an EMBL/GenBank/DDBJ whole genome shotgun (WGS) entry which is preliminary data.</text>
</comment>
<feature type="compositionally biased region" description="Basic residues" evidence="1">
    <location>
        <begin position="62"/>
        <end position="76"/>
    </location>
</feature>
<feature type="compositionally biased region" description="Basic and acidic residues" evidence="1">
    <location>
        <begin position="21"/>
        <end position="31"/>
    </location>
</feature>
<feature type="compositionally biased region" description="Basic and acidic residues" evidence="1">
    <location>
        <begin position="45"/>
        <end position="56"/>
    </location>
</feature>
<evidence type="ECO:0000313" key="3">
    <source>
        <dbReference type="Proteomes" id="UP000579812"/>
    </source>
</evidence>
<feature type="compositionally biased region" description="Polar residues" evidence="1">
    <location>
        <begin position="34"/>
        <end position="44"/>
    </location>
</feature>
<name>A0A7J6CPT9_9TELE</name>
<dbReference type="AlphaFoldDB" id="A0A7J6CPT9"/>
<evidence type="ECO:0000256" key="1">
    <source>
        <dbReference type="SAM" id="MobiDB-lite"/>
    </source>
</evidence>
<feature type="compositionally biased region" description="Basic residues" evidence="1">
    <location>
        <begin position="1"/>
        <end position="20"/>
    </location>
</feature>
<keyword evidence="3" id="KW-1185">Reference proteome</keyword>
<dbReference type="Proteomes" id="UP000579812">
    <property type="component" value="Unassembled WGS sequence"/>
</dbReference>
<gene>
    <name evidence="2" type="ORF">G5714_010299</name>
</gene>
<evidence type="ECO:0000313" key="2">
    <source>
        <dbReference type="EMBL" id="KAF4109226.1"/>
    </source>
</evidence>
<proteinExistence type="predicted"/>
<dbReference type="EMBL" id="JAAMOB010000009">
    <property type="protein sequence ID" value="KAF4109226.1"/>
    <property type="molecule type" value="Genomic_DNA"/>
</dbReference>
<sequence>MRMRQRDRKTLTRRAWKKRNKDAAKVSDVRRQRPQNTGSSSLEKSLTRQHDCDEAAKVSGGRGRKTLARRAWKKRNKDAAKRPPPGLGAALGGYPEWPGNPAGTVGLKTVFGSGLVLTLL</sequence>
<organism evidence="2 3">
    <name type="scientific">Onychostoma macrolepis</name>
    <dbReference type="NCBI Taxonomy" id="369639"/>
    <lineage>
        <taxon>Eukaryota</taxon>
        <taxon>Metazoa</taxon>
        <taxon>Chordata</taxon>
        <taxon>Craniata</taxon>
        <taxon>Vertebrata</taxon>
        <taxon>Euteleostomi</taxon>
        <taxon>Actinopterygii</taxon>
        <taxon>Neopterygii</taxon>
        <taxon>Teleostei</taxon>
        <taxon>Ostariophysi</taxon>
        <taxon>Cypriniformes</taxon>
        <taxon>Cyprinidae</taxon>
        <taxon>Acrossocheilinae</taxon>
        <taxon>Onychostoma</taxon>
    </lineage>
</organism>
<protein>
    <submittedName>
        <fullName evidence="2">Uncharacterized protein</fullName>
    </submittedName>
</protein>